<name>A0ABV8PYH4_9BACT</name>
<dbReference type="Pfam" id="PF02638">
    <property type="entry name" value="GHL10"/>
    <property type="match status" value="1"/>
</dbReference>
<evidence type="ECO:0000313" key="4">
    <source>
        <dbReference type="EMBL" id="MFC4232280.1"/>
    </source>
</evidence>
<dbReference type="SUPFAM" id="SSF51445">
    <property type="entry name" value="(Trans)glycosidases"/>
    <property type="match status" value="1"/>
</dbReference>
<dbReference type="EMBL" id="JBHSDC010000019">
    <property type="protein sequence ID" value="MFC4232280.1"/>
    <property type="molecule type" value="Genomic_DNA"/>
</dbReference>
<keyword evidence="5" id="KW-1185">Reference proteome</keyword>
<dbReference type="InterPro" id="IPR003790">
    <property type="entry name" value="GHL10"/>
</dbReference>
<feature type="chain" id="PRO_5047381637" evidence="2">
    <location>
        <begin position="22"/>
        <end position="489"/>
    </location>
</feature>
<feature type="signal peptide" evidence="2">
    <location>
        <begin position="1"/>
        <end position="21"/>
    </location>
</feature>
<comment type="caution">
    <text evidence="4">The sequence shown here is derived from an EMBL/GenBank/DDBJ whole genome shotgun (WGS) entry which is preliminary data.</text>
</comment>
<evidence type="ECO:0000259" key="3">
    <source>
        <dbReference type="Pfam" id="PF02638"/>
    </source>
</evidence>
<reference evidence="5" key="1">
    <citation type="journal article" date="2019" name="Int. J. Syst. Evol. Microbiol.">
        <title>The Global Catalogue of Microorganisms (GCM) 10K type strain sequencing project: providing services to taxonomists for standard genome sequencing and annotation.</title>
        <authorList>
            <consortium name="The Broad Institute Genomics Platform"/>
            <consortium name="The Broad Institute Genome Sequencing Center for Infectious Disease"/>
            <person name="Wu L."/>
            <person name="Ma J."/>
        </authorList>
    </citation>
    <scope>NUCLEOTIDE SEQUENCE [LARGE SCALE GENOMIC DNA]</scope>
    <source>
        <strain evidence="5">CECT 8010</strain>
    </source>
</reference>
<dbReference type="GO" id="GO:0016787">
    <property type="term" value="F:hydrolase activity"/>
    <property type="evidence" value="ECO:0007669"/>
    <property type="project" value="UniProtKB-KW"/>
</dbReference>
<evidence type="ECO:0000313" key="5">
    <source>
        <dbReference type="Proteomes" id="UP001595906"/>
    </source>
</evidence>
<dbReference type="InterPro" id="IPR052177">
    <property type="entry name" value="Divisome_Glycosyl_Hydrolase"/>
</dbReference>
<dbReference type="InterPro" id="IPR017853">
    <property type="entry name" value="GH"/>
</dbReference>
<evidence type="ECO:0000256" key="1">
    <source>
        <dbReference type="ARBA" id="ARBA00022729"/>
    </source>
</evidence>
<keyword evidence="1 2" id="KW-0732">Signal</keyword>
<dbReference type="PANTHER" id="PTHR43405:SF1">
    <property type="entry name" value="GLYCOSYL HYDROLASE DIGH"/>
    <property type="match status" value="1"/>
</dbReference>
<protein>
    <submittedName>
        <fullName evidence="4">Glycoside hydrolase family 10 protein</fullName>
    </submittedName>
</protein>
<dbReference type="PANTHER" id="PTHR43405">
    <property type="entry name" value="GLYCOSYL HYDROLASE DIGH"/>
    <property type="match status" value="1"/>
</dbReference>
<gene>
    <name evidence="4" type="ORF">ACFOW1_10285</name>
</gene>
<evidence type="ECO:0000256" key="2">
    <source>
        <dbReference type="SAM" id="SignalP"/>
    </source>
</evidence>
<dbReference type="Gene3D" id="3.20.20.80">
    <property type="entry name" value="Glycosidases"/>
    <property type="match status" value="1"/>
</dbReference>
<dbReference type="RefSeq" id="WP_379014069.1">
    <property type="nucleotide sequence ID" value="NZ_JBHSDC010000019.1"/>
</dbReference>
<dbReference type="Proteomes" id="UP001595906">
    <property type="component" value="Unassembled WGS sequence"/>
</dbReference>
<organism evidence="4 5">
    <name type="scientific">Parasediminibacterium paludis</name>
    <dbReference type="NCBI Taxonomy" id="908966"/>
    <lineage>
        <taxon>Bacteria</taxon>
        <taxon>Pseudomonadati</taxon>
        <taxon>Bacteroidota</taxon>
        <taxon>Chitinophagia</taxon>
        <taxon>Chitinophagales</taxon>
        <taxon>Chitinophagaceae</taxon>
        <taxon>Parasediminibacterium</taxon>
    </lineage>
</organism>
<sequence length="489" mass="56427">MNKSFLLVIIGIFLFTSNTQAQTNFEFRGVWIATVENIDWPSKKGLSVEEQKAEFIHLLDMHQRNGMNAIFMQIRPAGDAFYPSQFEPWSEYLMGKQGLPPTPFYDPLAFMITETHKRGMEFHAWLNPYRAVFNVTKSSIAPSHITKIHPEWFLTYGTTKFFNPGLPEVRNLVSNIVKDLVTRYDLDGIHMDDYFYPYRITGKEFPDQKTYEQSGSKLHKDDWRRSNCDSIIKQLYLTIRAANPHVKFGISPFGVWRNKTQDPIGSNTKAGQTNFDDLYADILLWLKQGWIDYVVPQLYWERGHKLCDYDTLLAWWNEHTYGKHLYIGHGIYRVNTNAAWKDKNEIPKQIQALRQYNTTQGSVYFSSKNFETNANGWNDSLRQNYYALPAIIPPMPWIDSVPPAKPMVSVVNKTTFNIAYKGTENIKGLAFFALPPLVDAKMNLATLLYLTTTTSTTFDRTKSIAPADNRLFVAAVDNNNNVSEWVELK</sequence>
<keyword evidence="4" id="KW-0378">Hydrolase</keyword>
<proteinExistence type="predicted"/>
<feature type="domain" description="Glycosyl hydrolase-like 10" evidence="3">
    <location>
        <begin position="26"/>
        <end position="337"/>
    </location>
</feature>
<accession>A0ABV8PYH4</accession>